<sequence>MYIYYHTSCIALCNRRVFTQISVTRSPDFHRDDFQDGSRSNEIRGDIEDSVLGLARCIGSLTGSHLTKYLPITV</sequence>
<dbReference type="Proteomes" id="UP000694050">
    <property type="component" value="Unassembled WGS sequence"/>
</dbReference>
<dbReference type="AlphaFoldDB" id="A0A8J5P758"/>
<name>A0A8J5P758_FUSOX</name>
<evidence type="ECO:0000313" key="2">
    <source>
        <dbReference type="Proteomes" id="UP000694050"/>
    </source>
</evidence>
<accession>A0A8J5P758</accession>
<reference evidence="1" key="1">
    <citation type="submission" date="2021-04" db="EMBL/GenBank/DDBJ databases">
        <title>First draft genome resource for Brassicaceae pathogens Fusarium oxysporum f. sp. raphani and Fusarium oxysporum f. sp. rapae.</title>
        <authorList>
            <person name="Asai S."/>
        </authorList>
    </citation>
    <scope>NUCLEOTIDE SEQUENCE</scope>
    <source>
        <strain evidence="1">Tf1208</strain>
    </source>
</reference>
<gene>
    <name evidence="1" type="ORF">Forpe1208_v008288</name>
</gene>
<dbReference type="EMBL" id="JAELUQ010000005">
    <property type="protein sequence ID" value="KAG7414699.1"/>
    <property type="molecule type" value="Genomic_DNA"/>
</dbReference>
<comment type="caution">
    <text evidence="1">The sequence shown here is derived from an EMBL/GenBank/DDBJ whole genome shotgun (WGS) entry which is preliminary data.</text>
</comment>
<evidence type="ECO:0000313" key="1">
    <source>
        <dbReference type="EMBL" id="KAG7414699.1"/>
    </source>
</evidence>
<organism evidence="1 2">
    <name type="scientific">Fusarium oxysporum f. sp. rapae</name>
    <dbReference type="NCBI Taxonomy" id="485398"/>
    <lineage>
        <taxon>Eukaryota</taxon>
        <taxon>Fungi</taxon>
        <taxon>Dikarya</taxon>
        <taxon>Ascomycota</taxon>
        <taxon>Pezizomycotina</taxon>
        <taxon>Sordariomycetes</taxon>
        <taxon>Hypocreomycetidae</taxon>
        <taxon>Hypocreales</taxon>
        <taxon>Nectriaceae</taxon>
        <taxon>Fusarium</taxon>
        <taxon>Fusarium oxysporum species complex</taxon>
    </lineage>
</organism>
<protein>
    <submittedName>
        <fullName evidence="1">Uncharacterized protein</fullName>
    </submittedName>
</protein>
<proteinExistence type="predicted"/>